<evidence type="ECO:0000313" key="1">
    <source>
        <dbReference type="EMBL" id="KAJ8669897.1"/>
    </source>
</evidence>
<keyword evidence="2" id="KW-1185">Reference proteome</keyword>
<protein>
    <submittedName>
        <fullName evidence="1">Uncharacterized protein</fullName>
    </submittedName>
</protein>
<accession>A0ACC2NI22</accession>
<reference evidence="1" key="1">
    <citation type="submission" date="2023-04" db="EMBL/GenBank/DDBJ databases">
        <title>A chromosome-level genome assembly of the parasitoid wasp Eretmocerus hayati.</title>
        <authorList>
            <person name="Zhong Y."/>
            <person name="Liu S."/>
            <person name="Liu Y."/>
        </authorList>
    </citation>
    <scope>NUCLEOTIDE SEQUENCE</scope>
    <source>
        <strain evidence="1">ZJU_SS_LIU_2023</strain>
    </source>
</reference>
<gene>
    <name evidence="1" type="ORF">QAD02_001156</name>
</gene>
<sequence length="194" mass="22353">MAGKQPELKELLSSRHAISKFSGETKINLTEYEYRWVKRNCAKVLKINRMKVIMSPDFITHYEGHDCRWIIEFYPLSDVGGFAMLMRAYHTYRFQTEEVHLIMDLLDKNGEFVNLKLGGQSTFKNPPYIKISRELVDSKPNEPCPSFGKPPLTNISRNKLAKCLVDGNLTIIMRIVLDFASDGRKVSFITIIYA</sequence>
<comment type="caution">
    <text evidence="1">The sequence shown here is derived from an EMBL/GenBank/DDBJ whole genome shotgun (WGS) entry which is preliminary data.</text>
</comment>
<organism evidence="1 2">
    <name type="scientific">Eretmocerus hayati</name>
    <dbReference type="NCBI Taxonomy" id="131215"/>
    <lineage>
        <taxon>Eukaryota</taxon>
        <taxon>Metazoa</taxon>
        <taxon>Ecdysozoa</taxon>
        <taxon>Arthropoda</taxon>
        <taxon>Hexapoda</taxon>
        <taxon>Insecta</taxon>
        <taxon>Pterygota</taxon>
        <taxon>Neoptera</taxon>
        <taxon>Endopterygota</taxon>
        <taxon>Hymenoptera</taxon>
        <taxon>Apocrita</taxon>
        <taxon>Proctotrupomorpha</taxon>
        <taxon>Chalcidoidea</taxon>
        <taxon>Aphelinidae</taxon>
        <taxon>Aphelininae</taxon>
        <taxon>Eretmocerus</taxon>
    </lineage>
</organism>
<proteinExistence type="predicted"/>
<dbReference type="Proteomes" id="UP001239111">
    <property type="component" value="Chromosome 3"/>
</dbReference>
<name>A0ACC2NI22_9HYME</name>
<dbReference type="EMBL" id="CM056743">
    <property type="protein sequence ID" value="KAJ8669897.1"/>
    <property type="molecule type" value="Genomic_DNA"/>
</dbReference>
<evidence type="ECO:0000313" key="2">
    <source>
        <dbReference type="Proteomes" id="UP001239111"/>
    </source>
</evidence>